<proteinExistence type="predicted"/>
<accession>A0A7C4VWT7</accession>
<protein>
    <submittedName>
        <fullName evidence="3">HAD-IIIC family phosphatase</fullName>
    </submittedName>
</protein>
<dbReference type="GO" id="GO:0016747">
    <property type="term" value="F:acyltransferase activity, transferring groups other than amino-acyl groups"/>
    <property type="evidence" value="ECO:0007669"/>
    <property type="project" value="InterPro"/>
</dbReference>
<dbReference type="NCBIfam" id="TIGR01681">
    <property type="entry name" value="HAD-SF-IIIC"/>
    <property type="match status" value="1"/>
</dbReference>
<organism evidence="3">
    <name type="scientific">Fervidobacterium pennivorans</name>
    <dbReference type="NCBI Taxonomy" id="93466"/>
    <lineage>
        <taxon>Bacteria</taxon>
        <taxon>Thermotogati</taxon>
        <taxon>Thermotogota</taxon>
        <taxon>Thermotogae</taxon>
        <taxon>Thermotogales</taxon>
        <taxon>Fervidobacteriaceae</taxon>
        <taxon>Fervidobacterium</taxon>
    </lineage>
</organism>
<dbReference type="SUPFAM" id="SSF56784">
    <property type="entry name" value="HAD-like"/>
    <property type="match status" value="1"/>
</dbReference>
<gene>
    <name evidence="3" type="ORF">ENT72_06610</name>
    <name evidence="2" type="ORF">ENU12_09160</name>
</gene>
<dbReference type="Gene3D" id="3.40.50.1110">
    <property type="entry name" value="SGNH hydrolase"/>
    <property type="match status" value="1"/>
</dbReference>
<dbReference type="InterPro" id="IPR036412">
    <property type="entry name" value="HAD-like_sf"/>
</dbReference>
<dbReference type="NCBIfam" id="TIGR01686">
    <property type="entry name" value="FkbH"/>
    <property type="match status" value="1"/>
</dbReference>
<evidence type="ECO:0000259" key="1">
    <source>
        <dbReference type="PROSITE" id="PS51186"/>
    </source>
</evidence>
<comment type="caution">
    <text evidence="3">The sequence shown here is derived from an EMBL/GenBank/DDBJ whole genome shotgun (WGS) entry which is preliminary data.</text>
</comment>
<dbReference type="InterPro" id="IPR023214">
    <property type="entry name" value="HAD_sf"/>
</dbReference>
<dbReference type="AlphaFoldDB" id="A0A7C4VWT7"/>
<evidence type="ECO:0000313" key="3">
    <source>
        <dbReference type="EMBL" id="HGU42567.1"/>
    </source>
</evidence>
<feature type="domain" description="N-acetyltransferase" evidence="1">
    <location>
        <begin position="381"/>
        <end position="531"/>
    </location>
</feature>
<dbReference type="InterPro" id="IPR010033">
    <property type="entry name" value="HAD_SF_ppase_IIIC"/>
</dbReference>
<dbReference type="InterPro" id="IPR010037">
    <property type="entry name" value="FkbH_domain"/>
</dbReference>
<dbReference type="Gene3D" id="3.40.50.1000">
    <property type="entry name" value="HAD superfamily/HAD-like"/>
    <property type="match status" value="1"/>
</dbReference>
<dbReference type="InterPro" id="IPR000182">
    <property type="entry name" value="GNAT_dom"/>
</dbReference>
<name>A0A7C4VWT7_FERPE</name>
<dbReference type="Gene3D" id="3.40.630.30">
    <property type="match status" value="1"/>
</dbReference>
<evidence type="ECO:0000313" key="2">
    <source>
        <dbReference type="EMBL" id="HGQ78044.1"/>
    </source>
</evidence>
<reference evidence="3" key="1">
    <citation type="journal article" date="2020" name="mSystems">
        <title>Genome- and Community-Level Interaction Insights into Carbon Utilization and Element Cycling Functions of Hydrothermarchaeota in Hydrothermal Sediment.</title>
        <authorList>
            <person name="Zhou Z."/>
            <person name="Liu Y."/>
            <person name="Xu W."/>
            <person name="Pan J."/>
            <person name="Luo Z.H."/>
            <person name="Li M."/>
        </authorList>
    </citation>
    <scope>NUCLEOTIDE SEQUENCE [LARGE SCALE GENOMIC DNA]</scope>
    <source>
        <strain evidence="3">SpSt-604</strain>
        <strain evidence="2">SpSt-640</strain>
    </source>
</reference>
<dbReference type="SUPFAM" id="SSF55729">
    <property type="entry name" value="Acyl-CoA N-acyltransferases (Nat)"/>
    <property type="match status" value="1"/>
</dbReference>
<dbReference type="InterPro" id="IPR016181">
    <property type="entry name" value="Acyl_CoA_acyltransferase"/>
</dbReference>
<dbReference type="EMBL" id="DTBH01000190">
    <property type="protein sequence ID" value="HGQ78044.1"/>
    <property type="molecule type" value="Genomic_DNA"/>
</dbReference>
<dbReference type="PROSITE" id="PS51186">
    <property type="entry name" value="GNAT"/>
    <property type="match status" value="1"/>
</dbReference>
<sequence length="546" mass="64330">MNIAILSNVNVTHVINEIKKIQEFDVYTPNGYGIWLEEIINPFSELYNFEPEVVFFLLDGSELFERLGFEHALERLEIIVNKAKVNKNIHFFIPEIDVWDKRIIPNDELSQGRIFEEAWNKKVYDSVSLLSNIHVIKLKSIVEYIGRKDFYSDKLWYLGGIKFSNLAVKYIIDEIKILVKAYKKERKKVLIIDLDNTLWGGVVGEVGVSGIELSDFKEGRRFKDFQNRIKEMKETGVILAIASKNNENDVKEVFENHKDMVLEWDDIVSKKINWENKVVNIKQIAEELNLGIDSFVFIDDSPMERELVKENLPCEVPDFPTDTSQLNNFAIEIYRKYFYTLRITEEDKKKTQMYLAESKREELKKSVKNIDEFLESLEMKMKIWKAKPEDVSRIAELTQKTNQFNLTTIRLTEAEVLERMEDENYDVYLASVEDKFGDYGKVLLAFVKKNQKEKTAEIENILMSCRVFGRNLELQFLEYIQERLEKEGIEKIYGKYIPTAKNKPAEDFYERMGYRLIDSKDGIKTYEQDIQNRTVIRSYARLEYEN</sequence>
<dbReference type="EMBL" id="DSZT01000210">
    <property type="protein sequence ID" value="HGU42567.1"/>
    <property type="molecule type" value="Genomic_DNA"/>
</dbReference>
<dbReference type="InterPro" id="IPR036514">
    <property type="entry name" value="SGNH_hydro_sf"/>
</dbReference>